<accession>A0A0S4TF25</accession>
<dbReference type="VEuPathDB" id="CryptoDB:GY17_00001874"/>
<evidence type="ECO:0000313" key="3">
    <source>
        <dbReference type="Proteomes" id="UP001429100"/>
    </source>
</evidence>
<evidence type="ECO:0000313" key="2">
    <source>
        <dbReference type="EMBL" id="PPS96353.1"/>
    </source>
</evidence>
<dbReference type="OrthoDB" id="342866at2759"/>
<dbReference type="Proteomes" id="UP000199752">
    <property type="component" value="Chromosome 4"/>
</dbReference>
<dbReference type="VEuPathDB" id="CryptoDB:ChTU502y2012_413g0020"/>
<dbReference type="EMBL" id="JTAI01000020">
    <property type="protein sequence ID" value="PPS96353.1"/>
    <property type="molecule type" value="Genomic_DNA"/>
</dbReference>
<reference evidence="2 3" key="3">
    <citation type="submission" date="2017-10" db="EMBL/GenBank/DDBJ databases">
        <title>Consistent, comparative and evidence-based genome annotation and re-annotation for the closely-related species, Cryptosporidium parvum, C. hominis and C. tyzzeri.</title>
        <authorList>
            <person name="Baptista R.P."/>
            <person name="Li Y."/>
            <person name="Sateriale A."/>
            <person name="Striepen B."/>
            <person name="Kissinger J.C."/>
        </authorList>
    </citation>
    <scope>NUCLEOTIDE SEQUENCE [LARGE SCALE GENOMIC DNA]</scope>
    <source>
        <strain evidence="2">30976</strain>
    </source>
</reference>
<evidence type="ECO:0000313" key="1">
    <source>
        <dbReference type="EMBL" id="CUV05527.1"/>
    </source>
</evidence>
<organism evidence="1">
    <name type="scientific">Cryptosporidium hominis</name>
    <dbReference type="NCBI Taxonomy" id="237895"/>
    <lineage>
        <taxon>Eukaryota</taxon>
        <taxon>Sar</taxon>
        <taxon>Alveolata</taxon>
        <taxon>Apicomplexa</taxon>
        <taxon>Conoidasida</taxon>
        <taxon>Coccidia</taxon>
        <taxon>Eucoccidiorida</taxon>
        <taxon>Eimeriorina</taxon>
        <taxon>Cryptosporidiidae</taxon>
        <taxon>Cryptosporidium</taxon>
    </lineage>
</organism>
<sequence length="125" mass="14670">MVEIYASESSEVGKQVNWNYINKDSLSNINELDVTVLKEIYSEIIDFANKLAESNRIMEDYKDDEDIVDAIDENEGIIKRKKEIIELIESRFKQLNREDLINESKLEINGKDCNKNEDDNMEEYL</sequence>
<keyword evidence="3" id="KW-1185">Reference proteome</keyword>
<dbReference type="EMBL" id="LN877950">
    <property type="protein sequence ID" value="CUV05527.1"/>
    <property type="molecule type" value="Genomic_DNA"/>
</dbReference>
<dbReference type="VEuPathDB" id="CryptoDB:CHUDEA4_1500"/>
<protein>
    <submittedName>
        <fullName evidence="1">Uncharacterized protein</fullName>
    </submittedName>
</protein>
<reference evidence="1" key="2">
    <citation type="submission" date="2015-08" db="EMBL/GenBank/DDBJ databases">
        <authorList>
            <person name="Babu N.S."/>
            <person name="Beckwith C.J."/>
            <person name="Beseler K.G."/>
            <person name="Brison A."/>
            <person name="Carone J.V."/>
            <person name="Caskin T.P."/>
            <person name="Diamond M."/>
            <person name="Durham M.E."/>
            <person name="Foxe J.M."/>
            <person name="Go M."/>
            <person name="Henderson B.A."/>
            <person name="Jones I.B."/>
            <person name="McGettigan J.A."/>
            <person name="Micheletti S.J."/>
            <person name="Nasrallah M.E."/>
            <person name="Ortiz D."/>
            <person name="Piller C.R."/>
            <person name="Privatt S.R."/>
            <person name="Schneider S.L."/>
            <person name="Sharp S."/>
            <person name="Smith T.C."/>
            <person name="Stanton J.D."/>
            <person name="Ullery H.E."/>
            <person name="Wilson R.J."/>
            <person name="Serrano M.G."/>
            <person name="Buck G."/>
            <person name="Lee V."/>
            <person name="Wang Y."/>
            <person name="Carvalho R."/>
            <person name="Voegtly L."/>
            <person name="Shi R."/>
            <person name="Duckworth R."/>
            <person name="Johnson A."/>
            <person name="Loviza R."/>
            <person name="Walstead R."/>
            <person name="Shah Z."/>
            <person name="Kiflezghi M."/>
            <person name="Wade K."/>
            <person name="Ball S.L."/>
            <person name="Bradley K.W."/>
            <person name="Asai D.J."/>
            <person name="Bowman C.A."/>
            <person name="Russell D.A."/>
            <person name="Pope W.H."/>
            <person name="Jacobs-Sera D."/>
            <person name="Hendrix R.W."/>
            <person name="Hatfull G.F."/>
        </authorList>
    </citation>
    <scope>NUCLEOTIDE SEQUENCE [LARGE SCALE GENOMIC DNA]</scope>
</reference>
<proteinExistence type="predicted"/>
<dbReference type="AlphaFoldDB" id="A0A0S4TF25"/>
<gene>
    <name evidence="1" type="ORF">CHUDEA4_1500</name>
    <name evidence="2" type="ORF">GY17_00001874</name>
</gene>
<dbReference type="Proteomes" id="UP001429100">
    <property type="component" value="Unassembled WGS sequence"/>
</dbReference>
<reference evidence="2 3" key="1">
    <citation type="submission" date="2014-11" db="EMBL/GenBank/DDBJ databases">
        <title>Comparative genomic analysis of Cryptosporidium hominis reveals occurrence of genetic recombination in virulent subtypes.</title>
        <authorList>
            <person name="Guo Y."/>
            <person name="Tang K."/>
            <person name="Frace M."/>
            <person name="Li N."/>
            <person name="Roellig D.M."/>
            <person name="Sammons S."/>
            <person name="Knipe K."/>
            <person name="Rowe L."/>
            <person name="Feng Y."/>
            <person name="Xiao L."/>
        </authorList>
    </citation>
    <scope>NUCLEOTIDE SEQUENCE [LARGE SCALE GENOMIC DNA]</scope>
    <source>
        <strain evidence="2">30976</strain>
    </source>
</reference>
<name>A0A0S4TF25_CRYHO</name>